<evidence type="ECO:0000313" key="3">
    <source>
        <dbReference type="EMBL" id="MBY8822938.1"/>
    </source>
</evidence>
<keyword evidence="1 3" id="KW-0378">Hydrolase</keyword>
<dbReference type="SMART" id="SM00939">
    <property type="entry name" value="PepX_C"/>
    <property type="match status" value="1"/>
</dbReference>
<dbReference type="Pfam" id="PF02129">
    <property type="entry name" value="Peptidase_S15"/>
    <property type="match status" value="1"/>
</dbReference>
<keyword evidence="4" id="KW-1185">Reference proteome</keyword>
<dbReference type="SUPFAM" id="SSF49785">
    <property type="entry name" value="Galactose-binding domain-like"/>
    <property type="match status" value="1"/>
</dbReference>
<protein>
    <submittedName>
        <fullName evidence="3">CocE/NonD family hydrolase</fullName>
    </submittedName>
</protein>
<dbReference type="NCBIfam" id="TIGR00976">
    <property type="entry name" value="CocE_NonD"/>
    <property type="match status" value="1"/>
</dbReference>
<dbReference type="Proteomes" id="UP000706039">
    <property type="component" value="Unassembled WGS sequence"/>
</dbReference>
<dbReference type="InterPro" id="IPR000383">
    <property type="entry name" value="Xaa-Pro-like_dom"/>
</dbReference>
<evidence type="ECO:0000313" key="4">
    <source>
        <dbReference type="Proteomes" id="UP000706039"/>
    </source>
</evidence>
<dbReference type="Gene3D" id="3.40.50.1820">
    <property type="entry name" value="alpha/beta hydrolase"/>
    <property type="match status" value="1"/>
</dbReference>
<dbReference type="Gene3D" id="1.10.3020.10">
    <property type="entry name" value="alpha-amino acid ester hydrolase ( Helical cap domain)"/>
    <property type="match status" value="1"/>
</dbReference>
<reference evidence="3 4" key="1">
    <citation type="submission" date="2021-08" db="EMBL/GenBank/DDBJ databases">
        <authorList>
            <person name="Tuo L."/>
        </authorList>
    </citation>
    <scope>NUCLEOTIDE SEQUENCE [LARGE SCALE GENOMIC DNA]</scope>
    <source>
        <strain evidence="3 4">JCM 31229</strain>
    </source>
</reference>
<dbReference type="Pfam" id="PF08530">
    <property type="entry name" value="PepX_C"/>
    <property type="match status" value="1"/>
</dbReference>
<dbReference type="InterPro" id="IPR013736">
    <property type="entry name" value="Xaa-Pro_dipept_C"/>
</dbReference>
<sequence length="639" mass="71576">MTLHASAASRPNRIVTALLAALLVAILLLQTAAAPLREPNADDDFTLREVMLPMRDGVKLYTIILTPKNAKGDLPILLQRTPYEASATMGAKAHPDLNAVLGPRFAELPGYIWVFQDIRGRYKSEGDYSHNRPLRGPLNDTPTDESTDAWDSIEWLVRNVQGNNGRVGIYGTSNPGWLVLNALIGPHPALKAAVPVNAVGDLWMGDDYFHNGAFRLSFAVEYLYRMGTRADAQLAMAFNHHDLYSWFLKAGSAGDIDARYFDKRQAFWKLALEHPAYDVYWQAKAMPPLLSAAKTNSVPTLNVHGWFDQEDIYGAPATYKVMEEKDAANDRNFFSAGPWYHGQSWGNGENIGAMRWSEDTAKRWREDVLAPFLAHYLKDGPAHGVAPATVFETGSNRWRRFDAWPPRQVEARKLYLGGGNSLVWAAPGGEGSDSYVSDPAKPVPYQPRPIRRIVGDADGLAGWRSWLTMDQRFVDGRPDVLTYVSPPLEEPLTLRGTILAHLQAATSGTDSDWVVKVIDVFPDDNPGDDRLGGYQFMVAGDILRGRYRESFSTPRPIAANRPLGYELRLPQVNHRFRRGHRLMVQIQSSWFPLYDRNPQRFVPSIMHAKPSDYRAATQTIYRSARFPSYLELPVDPSAD</sequence>
<evidence type="ECO:0000259" key="2">
    <source>
        <dbReference type="SMART" id="SM00939"/>
    </source>
</evidence>
<dbReference type="RefSeq" id="WP_222989979.1">
    <property type="nucleotide sequence ID" value="NZ_JAINVV010000004.1"/>
</dbReference>
<proteinExistence type="predicted"/>
<accession>A0ABS7PNP0</accession>
<organism evidence="3 4">
    <name type="scientific">Sphingomonas colocasiae</name>
    <dbReference type="NCBI Taxonomy" id="1848973"/>
    <lineage>
        <taxon>Bacteria</taxon>
        <taxon>Pseudomonadati</taxon>
        <taxon>Pseudomonadota</taxon>
        <taxon>Alphaproteobacteria</taxon>
        <taxon>Sphingomonadales</taxon>
        <taxon>Sphingomonadaceae</taxon>
        <taxon>Sphingomonas</taxon>
    </lineage>
</organism>
<dbReference type="InterPro" id="IPR005674">
    <property type="entry name" value="CocE/Ser_esterase"/>
</dbReference>
<feature type="domain" description="Xaa-Pro dipeptidyl-peptidase C-terminal" evidence="2">
    <location>
        <begin position="370"/>
        <end position="631"/>
    </location>
</feature>
<dbReference type="GO" id="GO:0016787">
    <property type="term" value="F:hydrolase activity"/>
    <property type="evidence" value="ECO:0007669"/>
    <property type="project" value="UniProtKB-KW"/>
</dbReference>
<comment type="caution">
    <text evidence="3">The sequence shown here is derived from an EMBL/GenBank/DDBJ whole genome shotgun (WGS) entry which is preliminary data.</text>
</comment>
<gene>
    <name evidence="3" type="ORF">K7G82_11580</name>
</gene>
<dbReference type="EMBL" id="JAINVV010000004">
    <property type="protein sequence ID" value="MBY8822938.1"/>
    <property type="molecule type" value="Genomic_DNA"/>
</dbReference>
<dbReference type="InterPro" id="IPR029058">
    <property type="entry name" value="AB_hydrolase_fold"/>
</dbReference>
<dbReference type="Gene3D" id="2.60.120.260">
    <property type="entry name" value="Galactose-binding domain-like"/>
    <property type="match status" value="1"/>
</dbReference>
<name>A0ABS7PNP0_9SPHN</name>
<dbReference type="SUPFAM" id="SSF53474">
    <property type="entry name" value="alpha/beta-Hydrolases"/>
    <property type="match status" value="1"/>
</dbReference>
<evidence type="ECO:0000256" key="1">
    <source>
        <dbReference type="ARBA" id="ARBA00022801"/>
    </source>
</evidence>
<dbReference type="InterPro" id="IPR008979">
    <property type="entry name" value="Galactose-bd-like_sf"/>
</dbReference>